<dbReference type="AlphaFoldDB" id="A0AAN0MGR2"/>
<evidence type="ECO:0000313" key="3">
    <source>
        <dbReference type="EMBL" id="BEH02398.1"/>
    </source>
</evidence>
<feature type="compositionally biased region" description="Pro residues" evidence="1">
    <location>
        <begin position="179"/>
        <end position="192"/>
    </location>
</feature>
<dbReference type="Proteomes" id="UP001431656">
    <property type="component" value="Chromosome"/>
</dbReference>
<dbReference type="KEGG" id="broo:brsh051_16790"/>
<protein>
    <submittedName>
        <fullName evidence="3">Uncharacterized protein</fullName>
    </submittedName>
</protein>
<dbReference type="RefSeq" id="WP_286263995.1">
    <property type="nucleotide sequence ID" value="NZ_AP028056.1"/>
</dbReference>
<proteinExistence type="predicted"/>
<gene>
    <name evidence="3" type="ORF">brsh051_16790</name>
</gene>
<feature type="region of interest" description="Disordered" evidence="1">
    <location>
        <begin position="1"/>
        <end position="192"/>
    </location>
</feature>
<reference evidence="3" key="1">
    <citation type="journal article" date="2024" name="Int. J. Syst. Evol. Microbiol.">
        <title>Brooklawnia propionicigenes sp. nov., a facultatively anaerobic, propionate-producing bacterium isolated from a methanogenic reactor treating waste from cattle farms.</title>
        <authorList>
            <person name="Akita Y."/>
            <person name="Ueki A."/>
            <person name="Tonouchi A."/>
            <person name="Sugawara Y."/>
            <person name="Honma S."/>
            <person name="Kaku N."/>
            <person name="Ueki K."/>
        </authorList>
    </citation>
    <scope>NUCLEOTIDE SEQUENCE</scope>
    <source>
        <strain evidence="3">SH051</strain>
    </source>
</reference>
<dbReference type="EMBL" id="AP028056">
    <property type="protein sequence ID" value="BEH02398.1"/>
    <property type="molecule type" value="Genomic_DNA"/>
</dbReference>
<keyword evidence="4" id="KW-1185">Reference proteome</keyword>
<feature type="transmembrane region" description="Helical" evidence="2">
    <location>
        <begin position="233"/>
        <end position="261"/>
    </location>
</feature>
<evidence type="ECO:0000256" key="1">
    <source>
        <dbReference type="SAM" id="MobiDB-lite"/>
    </source>
</evidence>
<keyword evidence="2" id="KW-0812">Transmembrane</keyword>
<feature type="transmembrane region" description="Helical" evidence="2">
    <location>
        <begin position="297"/>
        <end position="313"/>
    </location>
</feature>
<evidence type="ECO:0000256" key="2">
    <source>
        <dbReference type="SAM" id="Phobius"/>
    </source>
</evidence>
<feature type="compositionally biased region" description="Low complexity" evidence="1">
    <location>
        <begin position="159"/>
        <end position="169"/>
    </location>
</feature>
<name>A0AAN0MGR2_9ACTN</name>
<feature type="compositionally biased region" description="Basic and acidic residues" evidence="1">
    <location>
        <begin position="68"/>
        <end position="77"/>
    </location>
</feature>
<keyword evidence="2" id="KW-0472">Membrane</keyword>
<feature type="transmembrane region" description="Helical" evidence="2">
    <location>
        <begin position="268"/>
        <end position="291"/>
    </location>
</feature>
<evidence type="ECO:0000313" key="4">
    <source>
        <dbReference type="Proteomes" id="UP001431656"/>
    </source>
</evidence>
<sequence length="321" mass="33139">MTQVTSTFLAGEDEQPGQPFGFASPAAPPLSTSEPPRAVTPGPVAPPQDFAPPAQQVAPLDQIAPAPADRRDPHEPLLDALPPEAVSAWDPTQPVPGSATSDALNAASEPDTALSPQQLGSLPPPSGLPVGAQPWPAPVGTAQPQPGVGAPPGAGAQPGVGAPPAGPQTMRPVAQSPYPTGPSPYPANPYAPAPSPYGPNPYATGSYSQDGYYPAPGGPSRPPAQEVPQITGWLIGLLFVGMLWSGLAPWALLGAGILAATNNVPGRIMLLVCAAFTLVVAFFWFQGYFYIDQLQSTARLLCFVCLVGLAITMRNKPQRRY</sequence>
<feature type="compositionally biased region" description="Low complexity" evidence="1">
    <location>
        <begin position="140"/>
        <end position="149"/>
    </location>
</feature>
<accession>A0AAN0MGR2</accession>
<organism evidence="3 4">
    <name type="scientific">Brooklawnia propionicigenes</name>
    <dbReference type="NCBI Taxonomy" id="3041175"/>
    <lineage>
        <taxon>Bacteria</taxon>
        <taxon>Bacillati</taxon>
        <taxon>Actinomycetota</taxon>
        <taxon>Actinomycetes</taxon>
        <taxon>Propionibacteriales</taxon>
        <taxon>Propionibacteriaceae</taxon>
        <taxon>Brooklawnia</taxon>
    </lineage>
</organism>
<keyword evidence="2" id="KW-1133">Transmembrane helix</keyword>